<feature type="transmembrane region" description="Helical" evidence="12">
    <location>
        <begin position="294"/>
        <end position="314"/>
    </location>
</feature>
<evidence type="ECO:0000256" key="6">
    <source>
        <dbReference type="ARBA" id="ARBA00022723"/>
    </source>
</evidence>
<evidence type="ECO:0000256" key="7">
    <source>
        <dbReference type="ARBA" id="ARBA00022982"/>
    </source>
</evidence>
<dbReference type="PROSITE" id="PS50939">
    <property type="entry name" value="CYTOCHROME_B561"/>
    <property type="match status" value="1"/>
</dbReference>
<feature type="domain" description="Cytochrome b561" evidence="14">
    <location>
        <begin position="218"/>
        <end position="426"/>
    </location>
</feature>
<dbReference type="CDD" id="cd08760">
    <property type="entry name" value="Cyt_b561_FRRS1_like"/>
    <property type="match status" value="1"/>
</dbReference>
<dbReference type="AlphaFoldDB" id="A0A090N365"/>
<dbReference type="KEGG" id="ota:OT_ostta04g02480"/>
<evidence type="ECO:0000256" key="3">
    <source>
        <dbReference type="ARBA" id="ARBA00022448"/>
    </source>
</evidence>
<dbReference type="Proteomes" id="UP000009170">
    <property type="component" value="Unassembled WGS sequence"/>
</dbReference>
<dbReference type="EMBL" id="CAID01000004">
    <property type="protein sequence ID" value="CEF97578.1"/>
    <property type="molecule type" value="Genomic_DNA"/>
</dbReference>
<evidence type="ECO:0000259" key="14">
    <source>
        <dbReference type="PROSITE" id="PS50939"/>
    </source>
</evidence>
<protein>
    <submittedName>
        <fullName evidence="15">Cytochrome b561/ferric reductase transmembrane</fullName>
    </submittedName>
</protein>
<keyword evidence="7" id="KW-0249">Electron transport</keyword>
<sequence>MAATTSRGGRRASRAALALVVVAVSALDGCAGYPYYVGRSKCGDDAHPTRGEGDHPSIDPSGASMISVENYWSSYDGSSETQAWERWENATKRLMPASWDVGEAYKPSGRFTLLVDLTEVVREESGWMVLVTCSDGVFEDIDMHEEHIEGNGGSASALRCDGKRLNPSLRTNKHKLIWRAPSGSSDVKIRVTAAAHSNGRFYQKSVVLRADATLQTPLERNSTHEEPSHDEETLVGDSKKVPSVEAQNLAFAVHGAMMFAGIWMLMPAAVGWSRFGRPGPNDKPSATWLAWHKWLMTGAVVAVVIAALVAYVEISKTGGEHYDCPHSQLGLFLVVVVASQPLGGVLRPATPPAGGVKSTARRTWEIAHKGLGYIILLLGCVAVLTGIDELAERGGDDAAFFHASLFVVYASLAVAVFVHLTRHHRARTNHTARTAFIELSSVDHDDDVESDAAPLRAVHKHPIPS</sequence>
<dbReference type="InterPro" id="IPR045150">
    <property type="entry name" value="CYB561D1/2"/>
</dbReference>
<keyword evidence="8 12" id="KW-1133">Transmembrane helix</keyword>
<reference evidence="16" key="1">
    <citation type="journal article" date="2006" name="Proc. Natl. Acad. Sci. U.S.A.">
        <title>Genome analysis of the smallest free-living eukaryote Ostreococcus tauri unveils many unique features.</title>
        <authorList>
            <person name="Derelle E."/>
            <person name="Ferraz C."/>
            <person name="Rombauts S."/>
            <person name="Rouze P."/>
            <person name="Worden A.Z."/>
            <person name="Robbens S."/>
            <person name="Partensky F."/>
            <person name="Degroeve S."/>
            <person name="Echeynie S."/>
            <person name="Cooke R."/>
            <person name="Saeys Y."/>
            <person name="Wuyts J."/>
            <person name="Jabbari K."/>
            <person name="Bowler C."/>
            <person name="Panaud O."/>
            <person name="Piegu B."/>
            <person name="Ball S.G."/>
            <person name="Ral J.-P."/>
            <person name="Bouget F.-Y."/>
            <person name="Piganeau G."/>
            <person name="De Baets B."/>
            <person name="Picard A."/>
            <person name="Delseny M."/>
            <person name="Demaille J."/>
            <person name="Van de Peer Y."/>
            <person name="Moreau H."/>
        </authorList>
    </citation>
    <scope>NUCLEOTIDE SEQUENCE [LARGE SCALE GENOMIC DNA]</scope>
    <source>
        <strain evidence="16">OTTH 0595 / CCAP 157/2 / RCC745</strain>
    </source>
</reference>
<evidence type="ECO:0000256" key="10">
    <source>
        <dbReference type="ARBA" id="ARBA00023136"/>
    </source>
</evidence>
<evidence type="ECO:0000256" key="5">
    <source>
        <dbReference type="ARBA" id="ARBA00022692"/>
    </source>
</evidence>
<evidence type="ECO:0000256" key="2">
    <source>
        <dbReference type="ARBA" id="ARBA00004141"/>
    </source>
</evidence>
<keyword evidence="9" id="KW-0408">Iron</keyword>
<dbReference type="GO" id="GO:0016020">
    <property type="term" value="C:membrane"/>
    <property type="evidence" value="ECO:0007669"/>
    <property type="project" value="UniProtKB-SubCell"/>
</dbReference>
<feature type="region of interest" description="Disordered" evidence="11">
    <location>
        <begin position="217"/>
        <end position="239"/>
    </location>
</feature>
<comment type="subcellular location">
    <subcellularLocation>
        <location evidence="2">Membrane</location>
        <topology evidence="2">Multi-pass membrane protein</topology>
    </subcellularLocation>
</comment>
<evidence type="ECO:0000256" key="1">
    <source>
        <dbReference type="ARBA" id="ARBA00001970"/>
    </source>
</evidence>
<feature type="compositionally biased region" description="Basic and acidic residues" evidence="11">
    <location>
        <begin position="221"/>
        <end position="239"/>
    </location>
</feature>
<dbReference type="RefSeq" id="XP_003078784.2">
    <property type="nucleotide sequence ID" value="XM_003078736.2"/>
</dbReference>
<accession>A0A090N365</accession>
<dbReference type="Pfam" id="PF03188">
    <property type="entry name" value="Cytochrom_B561"/>
    <property type="match status" value="1"/>
</dbReference>
<evidence type="ECO:0000256" key="9">
    <source>
        <dbReference type="ARBA" id="ARBA00023004"/>
    </source>
</evidence>
<dbReference type="STRING" id="70448.A0A090N365"/>
<organism evidence="15 16">
    <name type="scientific">Ostreococcus tauri</name>
    <name type="common">Marine green alga</name>
    <dbReference type="NCBI Taxonomy" id="70448"/>
    <lineage>
        <taxon>Eukaryota</taxon>
        <taxon>Viridiplantae</taxon>
        <taxon>Chlorophyta</taxon>
        <taxon>Mamiellophyceae</taxon>
        <taxon>Mamiellales</taxon>
        <taxon>Bathycoccaceae</taxon>
        <taxon>Ostreococcus</taxon>
    </lineage>
</organism>
<dbReference type="GO" id="GO:0140575">
    <property type="term" value="F:transmembrane monodehydroascorbate reductase activity"/>
    <property type="evidence" value="ECO:0007669"/>
    <property type="project" value="InterPro"/>
</dbReference>
<keyword evidence="10 12" id="KW-0472">Membrane</keyword>
<feature type="transmembrane region" description="Helical" evidence="12">
    <location>
        <begin position="370"/>
        <end position="387"/>
    </location>
</feature>
<dbReference type="InParanoid" id="A0A090N365"/>
<evidence type="ECO:0000256" key="11">
    <source>
        <dbReference type="SAM" id="MobiDB-lite"/>
    </source>
</evidence>
<dbReference type="PANTHER" id="PTHR15422">
    <property type="entry name" value="OS05G0565100 PROTEIN"/>
    <property type="match status" value="1"/>
</dbReference>
<feature type="transmembrane region" description="Helical" evidence="12">
    <location>
        <begin position="399"/>
        <end position="420"/>
    </location>
</feature>
<dbReference type="Gene3D" id="1.20.120.1770">
    <property type="match status" value="1"/>
</dbReference>
<name>A0A090N365_OSTTA</name>
<evidence type="ECO:0000256" key="4">
    <source>
        <dbReference type="ARBA" id="ARBA00022617"/>
    </source>
</evidence>
<evidence type="ECO:0000256" key="13">
    <source>
        <dbReference type="SAM" id="SignalP"/>
    </source>
</evidence>
<dbReference type="PANTHER" id="PTHR15422:SF24">
    <property type="entry name" value="DOMON RELATED DOMAIN-CONTAINING PROTEIN"/>
    <property type="match status" value="1"/>
</dbReference>
<keyword evidence="5 12" id="KW-0812">Transmembrane</keyword>
<feature type="signal peptide" evidence="13">
    <location>
        <begin position="1"/>
        <end position="32"/>
    </location>
</feature>
<dbReference type="OrthoDB" id="651727at2759"/>
<evidence type="ECO:0000256" key="8">
    <source>
        <dbReference type="ARBA" id="ARBA00022989"/>
    </source>
</evidence>
<feature type="transmembrane region" description="Helical" evidence="12">
    <location>
        <begin position="249"/>
        <end position="273"/>
    </location>
</feature>
<keyword evidence="4" id="KW-0349">Heme</keyword>
<dbReference type="InterPro" id="IPR006593">
    <property type="entry name" value="Cyt_b561/ferric_Rdtase_TM"/>
</dbReference>
<evidence type="ECO:0000313" key="15">
    <source>
        <dbReference type="EMBL" id="CEF97578.1"/>
    </source>
</evidence>
<dbReference type="SMART" id="SM00665">
    <property type="entry name" value="B561"/>
    <property type="match status" value="1"/>
</dbReference>
<evidence type="ECO:0000313" key="16">
    <source>
        <dbReference type="Proteomes" id="UP000009170"/>
    </source>
</evidence>
<dbReference type="GeneID" id="9834355"/>
<dbReference type="GO" id="GO:0046872">
    <property type="term" value="F:metal ion binding"/>
    <property type="evidence" value="ECO:0007669"/>
    <property type="project" value="UniProtKB-KW"/>
</dbReference>
<comment type="cofactor">
    <cofactor evidence="1">
        <name>heme b</name>
        <dbReference type="ChEBI" id="CHEBI:60344"/>
    </cofactor>
</comment>
<feature type="chain" id="PRO_5001861148" evidence="13">
    <location>
        <begin position="33"/>
        <end position="465"/>
    </location>
</feature>
<keyword evidence="3" id="KW-0813">Transport</keyword>
<keyword evidence="6" id="KW-0479">Metal-binding</keyword>
<dbReference type="GO" id="GO:0020037">
    <property type="term" value="F:heme binding"/>
    <property type="evidence" value="ECO:0007669"/>
    <property type="project" value="TreeGrafter"/>
</dbReference>
<keyword evidence="16" id="KW-1185">Reference proteome</keyword>
<proteinExistence type="predicted"/>
<reference evidence="15 16" key="2">
    <citation type="journal article" date="2014" name="BMC Genomics">
        <title>An improved genome of the model marine alga Ostreococcus tauri unfolds by assessing Illumina de novo assemblies.</title>
        <authorList>
            <person name="Blanc-Mathieu R."/>
            <person name="Verhelst B."/>
            <person name="Derelle E."/>
            <person name="Rombauts S."/>
            <person name="Bouget F.Y."/>
            <person name="Carre I."/>
            <person name="Chateau A."/>
            <person name="Eyre-Walker A."/>
            <person name="Grimsley N."/>
            <person name="Moreau H."/>
            <person name="Piegu B."/>
            <person name="Rivals E."/>
            <person name="Schackwitz W."/>
            <person name="Van de Peer Y."/>
            <person name="Piganeau G."/>
        </authorList>
    </citation>
    <scope>NUCLEOTIDE SEQUENCE [LARGE SCALE GENOMIC DNA]</scope>
    <source>
        <strain evidence="16">OTTH 0595 / CCAP 157/2 / RCC745</strain>
    </source>
</reference>
<gene>
    <name evidence="15" type="ORF">OT_ostta04g02480</name>
</gene>
<evidence type="ECO:0000256" key="12">
    <source>
        <dbReference type="SAM" id="Phobius"/>
    </source>
</evidence>
<comment type="caution">
    <text evidence="15">The sequence shown here is derived from an EMBL/GenBank/DDBJ whole genome shotgun (WGS) entry which is preliminary data.</text>
</comment>
<keyword evidence="13" id="KW-0732">Signal</keyword>